<dbReference type="PIRSF" id="PIRSF037225">
    <property type="entry name" value="UCP037225"/>
    <property type="match status" value="1"/>
</dbReference>
<keyword evidence="2" id="KW-1185">Reference proteome</keyword>
<accession>A0A1I0EQS7</accession>
<dbReference type="InterPro" id="IPR025990">
    <property type="entry name" value="zinc_ribbon_bacterial"/>
</dbReference>
<dbReference type="Proteomes" id="UP000199308">
    <property type="component" value="Unassembled WGS sequence"/>
</dbReference>
<evidence type="ECO:0000313" key="2">
    <source>
        <dbReference type="Proteomes" id="UP000199308"/>
    </source>
</evidence>
<name>A0A1I0EQS7_THASX</name>
<sequence>MSNSLVNKRIKCPHCGHHLHLAIDFSAGDQDYYDECPACCKDIHLNLHVDEYHQKLQLFVDADDEQFYN</sequence>
<dbReference type="EMBL" id="FOHK01000008">
    <property type="protein sequence ID" value="SET47561.1"/>
    <property type="molecule type" value="Genomic_DNA"/>
</dbReference>
<dbReference type="AlphaFoldDB" id="A0A1I0EQS7"/>
<dbReference type="STRING" id="349064.SAMN05660429_01895"/>
<dbReference type="RefSeq" id="WP_093329566.1">
    <property type="nucleotide sequence ID" value="NZ_AP027363.1"/>
</dbReference>
<gene>
    <name evidence="1" type="ORF">SAMN05660429_01895</name>
</gene>
<dbReference type="Pfam" id="PF14255">
    <property type="entry name" value="Zn_ribbon_21"/>
    <property type="match status" value="1"/>
</dbReference>
<reference evidence="1 2" key="1">
    <citation type="submission" date="2016-10" db="EMBL/GenBank/DDBJ databases">
        <authorList>
            <person name="de Groot N.N."/>
        </authorList>
    </citation>
    <scope>NUCLEOTIDE SEQUENCE [LARGE SCALE GENOMIC DNA]</scope>
    <source>
        <strain evidence="1 2">DSM 19706</strain>
    </source>
</reference>
<proteinExistence type="predicted"/>
<dbReference type="InterPro" id="IPR017143">
    <property type="entry name" value="UCP037225"/>
</dbReference>
<protein>
    <submittedName>
        <fullName evidence="1">Cysteine-rich CPXCG</fullName>
    </submittedName>
</protein>
<evidence type="ECO:0000313" key="1">
    <source>
        <dbReference type="EMBL" id="SET47561.1"/>
    </source>
</evidence>
<organism evidence="1 2">
    <name type="scientific">Thalassotalea agarivorans</name>
    <name type="common">Thalassomonas agarivorans</name>
    <dbReference type="NCBI Taxonomy" id="349064"/>
    <lineage>
        <taxon>Bacteria</taxon>
        <taxon>Pseudomonadati</taxon>
        <taxon>Pseudomonadota</taxon>
        <taxon>Gammaproteobacteria</taxon>
        <taxon>Alteromonadales</taxon>
        <taxon>Colwelliaceae</taxon>
        <taxon>Thalassotalea</taxon>
    </lineage>
</organism>
<dbReference type="OrthoDB" id="9814566at2"/>